<dbReference type="CDD" id="cd04369">
    <property type="entry name" value="Bromodomain"/>
    <property type="match status" value="1"/>
</dbReference>
<evidence type="ECO:0000313" key="9">
    <source>
        <dbReference type="Proteomes" id="UP000008743"/>
    </source>
</evidence>
<feature type="compositionally biased region" description="Acidic residues" evidence="6">
    <location>
        <begin position="1112"/>
        <end position="1136"/>
    </location>
</feature>
<organism evidence="8 9">
    <name type="scientific">Capsaspora owczarzaki (strain ATCC 30864)</name>
    <dbReference type="NCBI Taxonomy" id="595528"/>
    <lineage>
        <taxon>Eukaryota</taxon>
        <taxon>Filasterea</taxon>
        <taxon>Capsaspora</taxon>
    </lineage>
</organism>
<keyword evidence="9" id="KW-1185">Reference proteome</keyword>
<feature type="region of interest" description="Disordered" evidence="6">
    <location>
        <begin position="1106"/>
        <end position="1174"/>
    </location>
</feature>
<dbReference type="SUPFAM" id="SSF47370">
    <property type="entry name" value="Bromodomain"/>
    <property type="match status" value="1"/>
</dbReference>
<feature type="compositionally biased region" description="Acidic residues" evidence="6">
    <location>
        <begin position="1037"/>
        <end position="1061"/>
    </location>
</feature>
<dbReference type="PRINTS" id="PR00503">
    <property type="entry name" value="BROMODOMAIN"/>
</dbReference>
<name>A0A0D2WVC5_CAPO3</name>
<proteinExistence type="inferred from homology"/>
<dbReference type="GO" id="GO:0016251">
    <property type="term" value="F:RNA polymerase II general transcription initiation factor activity"/>
    <property type="evidence" value="ECO:0007669"/>
    <property type="project" value="InterPro"/>
</dbReference>
<dbReference type="OrthoDB" id="5752at2759"/>
<dbReference type="SMART" id="SM00297">
    <property type="entry name" value="BROMO"/>
    <property type="match status" value="1"/>
</dbReference>
<dbReference type="Pfam" id="PF12157">
    <property type="entry name" value="DUF3591"/>
    <property type="match status" value="1"/>
</dbReference>
<feature type="region of interest" description="Disordered" evidence="6">
    <location>
        <begin position="1344"/>
        <end position="1414"/>
    </location>
</feature>
<feature type="region of interest" description="Disordered" evidence="6">
    <location>
        <begin position="922"/>
        <end position="945"/>
    </location>
</feature>
<gene>
    <name evidence="8" type="ORF">CAOG_007064</name>
</gene>
<dbReference type="Proteomes" id="UP000008743">
    <property type="component" value="Unassembled WGS sequence"/>
</dbReference>
<dbReference type="PANTHER" id="PTHR13900:SF0">
    <property type="entry name" value="TRANSCRIPTION INITIATION FACTOR TFIID SUBUNIT 1"/>
    <property type="match status" value="1"/>
</dbReference>
<accession>A0A0D2WVC5</accession>
<evidence type="ECO:0000256" key="1">
    <source>
        <dbReference type="ARBA" id="ARBA00004123"/>
    </source>
</evidence>
<feature type="region of interest" description="Disordered" evidence="6">
    <location>
        <begin position="1036"/>
        <end position="1061"/>
    </location>
</feature>
<dbReference type="eggNOG" id="KOG0008">
    <property type="taxonomic scope" value="Eukaryota"/>
</dbReference>
<dbReference type="InterPro" id="IPR001487">
    <property type="entry name" value="Bromodomain"/>
</dbReference>
<dbReference type="FunCoup" id="A0A0D2WVC5">
    <property type="interactions" value="34"/>
</dbReference>
<reference evidence="9" key="1">
    <citation type="submission" date="2011-02" db="EMBL/GenBank/DDBJ databases">
        <title>The Genome Sequence of Capsaspora owczarzaki ATCC 30864.</title>
        <authorList>
            <person name="Russ C."/>
            <person name="Cuomo C."/>
            <person name="Burger G."/>
            <person name="Gray M.W."/>
            <person name="Holland P.W.H."/>
            <person name="King N."/>
            <person name="Lang F.B.F."/>
            <person name="Roger A.J."/>
            <person name="Ruiz-Trillo I."/>
            <person name="Young S.K."/>
            <person name="Zeng Q."/>
            <person name="Gargeya S."/>
            <person name="Alvarado L."/>
            <person name="Berlin A."/>
            <person name="Chapman S.B."/>
            <person name="Chen Z."/>
            <person name="Freedman E."/>
            <person name="Gellesch M."/>
            <person name="Goldberg J."/>
            <person name="Griggs A."/>
            <person name="Gujja S."/>
            <person name="Heilman E."/>
            <person name="Heiman D."/>
            <person name="Howarth C."/>
            <person name="Mehta T."/>
            <person name="Neiman D."/>
            <person name="Pearson M."/>
            <person name="Roberts A."/>
            <person name="Saif S."/>
            <person name="Shea T."/>
            <person name="Shenoy N."/>
            <person name="Sisk P."/>
            <person name="Stolte C."/>
            <person name="Sykes S."/>
            <person name="White J."/>
            <person name="Yandava C."/>
            <person name="Haas B."/>
            <person name="Nusbaum C."/>
            <person name="Birren B."/>
        </authorList>
    </citation>
    <scope>NUCLEOTIDE SEQUENCE</scope>
    <source>
        <strain evidence="9">ATCC 30864</strain>
    </source>
</reference>
<dbReference type="Pfam" id="PF00439">
    <property type="entry name" value="Bromodomain"/>
    <property type="match status" value="1"/>
</dbReference>
<evidence type="ECO:0000256" key="4">
    <source>
        <dbReference type="ARBA" id="ARBA00023242"/>
    </source>
</evidence>
<feature type="compositionally biased region" description="Low complexity" evidence="6">
    <location>
        <begin position="1142"/>
        <end position="1165"/>
    </location>
</feature>
<dbReference type="GO" id="GO:0004402">
    <property type="term" value="F:histone acetyltransferase activity"/>
    <property type="evidence" value="ECO:0007669"/>
    <property type="project" value="InterPro"/>
</dbReference>
<dbReference type="InterPro" id="IPR036427">
    <property type="entry name" value="Bromodomain-like_sf"/>
</dbReference>
<feature type="region of interest" description="Disordered" evidence="6">
    <location>
        <begin position="37"/>
        <end position="94"/>
    </location>
</feature>
<dbReference type="PROSITE" id="PS50014">
    <property type="entry name" value="BROMODOMAIN_2"/>
    <property type="match status" value="1"/>
</dbReference>
<evidence type="ECO:0000256" key="6">
    <source>
        <dbReference type="SAM" id="MobiDB-lite"/>
    </source>
</evidence>
<dbReference type="PROSITE" id="PS00633">
    <property type="entry name" value="BROMODOMAIN_1"/>
    <property type="match status" value="1"/>
</dbReference>
<sequence>MLPTLFPSFSKSDVPHFSDLFAPQKFKIRPSRAFVRSAEQEAELGDGSDDDDDDLSSALRSTEEVAALSAAAGADGQVPAPLDSTMTEQLPPRKRPLLEEDWDDEARLFNSPVILPTMIRHGRNARDTVMAQAIDAEDIGHPLVAINPQAQPPKQQQSQQQPPQPLPQLVPEQLDSDQSDAAKQTPAMVEAALQSLKEPDQRAYNLSSQIVWEEHVITDTDRYSDAKVVFEPTDPAMPLYRSKPSGGYVDLTPVSNLRQFHSASVTGFLNPYEPLPKYSILRTLHQHAKDVAAKLDAKRQADEHLLTGKGLAPIVQDVTGETAQARAFLAAALAATPTTQKGRAASQRRAHAVAHLERFNAADTQQSAGGADTIDIKEPTVYSMFPLSNMELAAPEWEDEIIYDETDAPKRLPNTSFIWDKSDGNLLYGSTAPKTLKFVKSAEEIAAETRRRTKKMSWRARQREKERIQREKAAAMDAKQIAAMQGSDRFNLSGDQWYRASSGLTADLFRSSTFTTPLRHSLPALKLLEIFFHTSFTQASLRCAHRPVLKTLPPVDGNEGGRSCTLASLGRFIKKKEHERLQERQKSGGDVFFMKTQRDLSGRDGDIVLLEYCEEFPPLVSNVGMVSRLYNLYRRTEPQDDNAPELPFGMTRFQGAADSSPFLGQLKPGSALQYVDNTLYLAPAYPHEIAPTDFLVIRVKDHHYIRPIDGLFVLGQTLPKIEVPAPNSKKASDFMRNRVQAFIYRQLKQSKLSIKKNDKSRRPFVKLGDLIAAFPSIPVAMLRKRLKILCECVRSGLGDQSEEWELRTNQRIPPEEELRQLVTPEQACAHESMLASQQMLRDSGFGADDLILEPPSLTPDGDEEDQDQRIQTELKLAPWNTTHTFLDAQQGKCHLKLTGPGDPTGAGEGFSYIRAPSKPIVHNREREAAKPKQKKEPHKTVEGTESDLRKIPLVEARNMLQQKFGISLSQTSKMPRWDVIALLRKMSSSQGEGAADATDLSKWARGERRSVQEHQQLYKQECQRLFDLQNRILASSEELESETESVGDGDGDEGGDDFDDLADFGKELESAARSSHTEASALRSMEARSNEIAEYLQLHKLLKRSQQAAAGGDEEQDGQADMDTGADGDAQAEEATDMQTESAGADGAASTSSSSSAAPPASAASVPNQQPGEKYRGKHLVIKRKFAMPDGSVAERQEVVTDPRVIEAYLIVRNQELAGVSEGRRRKLLSHVQRRLAASQSGDNNSLGASRVPTGRTNRCGMCGSYEHTKSNRACPEHPEHLTFQRSRANAAARKRAAQTGVNTDDIARRFAQSELARERDQSASQVVFGENGLKMKIKFGASGAATPTAASGRRPPSSGGRRGGRGGSSARKSPKSRRVRFRGDYDDDDEDDDDDNVGNSDEDEDEQNDFRDEEYDAFRSVASKRRGAVTATSQLNKVLMEVCQDLWNHQSSTYFRSPVDVHQYPDYLQHVHNPMDLTTMRAKAKGNNYQRPAEFLEDLALLVINSSAYNGHAAEVTTAAFNLMQQGVKQLRSRSQGLMEATAALGIDTGEFLKAAIQRTQAVYNEHCTASG</sequence>
<comment type="similarity">
    <text evidence="2">Belongs to the TAF1 family.</text>
</comment>
<feature type="compositionally biased region" description="Acidic residues" evidence="6">
    <location>
        <begin position="1386"/>
        <end position="1414"/>
    </location>
</feature>
<feature type="compositionally biased region" description="Low complexity" evidence="6">
    <location>
        <begin position="1344"/>
        <end position="1360"/>
    </location>
</feature>
<dbReference type="InParanoid" id="A0A0D2WVC5"/>
<dbReference type="EMBL" id="KE346372">
    <property type="protein sequence ID" value="KJE96795.1"/>
    <property type="molecule type" value="Genomic_DNA"/>
</dbReference>
<dbReference type="InterPro" id="IPR018359">
    <property type="entry name" value="Bromodomain_CS"/>
</dbReference>
<feature type="domain" description="Bromo" evidence="7">
    <location>
        <begin position="1448"/>
        <end position="1518"/>
    </location>
</feature>
<feature type="compositionally biased region" description="Acidic residues" evidence="6">
    <location>
        <begin position="40"/>
        <end position="55"/>
    </location>
</feature>
<protein>
    <recommendedName>
        <fullName evidence="7">Bromo domain-containing protein</fullName>
    </recommendedName>
</protein>
<dbReference type="Gene3D" id="1.20.920.10">
    <property type="entry name" value="Bromodomain-like"/>
    <property type="match status" value="1"/>
</dbReference>
<dbReference type="InterPro" id="IPR040240">
    <property type="entry name" value="TAF1"/>
</dbReference>
<evidence type="ECO:0000259" key="7">
    <source>
        <dbReference type="PROSITE" id="PS50014"/>
    </source>
</evidence>
<evidence type="ECO:0000256" key="3">
    <source>
        <dbReference type="ARBA" id="ARBA00023117"/>
    </source>
</evidence>
<feature type="region of interest" description="Disordered" evidence="6">
    <location>
        <begin position="846"/>
        <end position="866"/>
    </location>
</feature>
<comment type="subcellular location">
    <subcellularLocation>
        <location evidence="1">Nucleus</location>
    </subcellularLocation>
</comment>
<dbReference type="InterPro" id="IPR022591">
    <property type="entry name" value="TAF1_HAT_dom"/>
</dbReference>
<feature type="region of interest" description="Disordered" evidence="6">
    <location>
        <begin position="146"/>
        <end position="187"/>
    </location>
</feature>
<keyword evidence="3 5" id="KW-0103">Bromodomain</keyword>
<dbReference type="GO" id="GO:0051123">
    <property type="term" value="P:RNA polymerase II preinitiation complex assembly"/>
    <property type="evidence" value="ECO:0007669"/>
    <property type="project" value="TreeGrafter"/>
</dbReference>
<feature type="compositionally biased region" description="Low complexity" evidence="6">
    <location>
        <begin position="148"/>
        <end position="161"/>
    </location>
</feature>
<dbReference type="STRING" id="595528.A0A0D2WVC5"/>
<evidence type="ECO:0000256" key="5">
    <source>
        <dbReference type="PROSITE-ProRule" id="PRU00035"/>
    </source>
</evidence>
<keyword evidence="4" id="KW-0539">Nucleus</keyword>
<dbReference type="PANTHER" id="PTHR13900">
    <property type="entry name" value="TRANSCRIPTION INITIATION FACTOR TFIID"/>
    <property type="match status" value="1"/>
</dbReference>
<dbReference type="GO" id="GO:0017025">
    <property type="term" value="F:TBP-class protein binding"/>
    <property type="evidence" value="ECO:0007669"/>
    <property type="project" value="InterPro"/>
</dbReference>
<dbReference type="PhylomeDB" id="A0A0D2WVC5"/>
<dbReference type="GO" id="GO:0005669">
    <property type="term" value="C:transcription factor TFIID complex"/>
    <property type="evidence" value="ECO:0007669"/>
    <property type="project" value="InterPro"/>
</dbReference>
<evidence type="ECO:0000313" key="8">
    <source>
        <dbReference type="EMBL" id="KJE96795.1"/>
    </source>
</evidence>
<evidence type="ECO:0000256" key="2">
    <source>
        <dbReference type="ARBA" id="ARBA00009064"/>
    </source>
</evidence>